<dbReference type="EMBL" id="BK014949">
    <property type="protein sequence ID" value="DAD83996.1"/>
    <property type="molecule type" value="Genomic_DNA"/>
</dbReference>
<evidence type="ECO:0000313" key="1">
    <source>
        <dbReference type="EMBL" id="DAD83996.1"/>
    </source>
</evidence>
<organism evidence="1">
    <name type="scientific">Siphoviridae sp. ctLR131</name>
    <dbReference type="NCBI Taxonomy" id="2826250"/>
    <lineage>
        <taxon>Viruses</taxon>
        <taxon>Duplodnaviria</taxon>
        <taxon>Heunggongvirae</taxon>
        <taxon>Uroviricota</taxon>
        <taxon>Caudoviricetes</taxon>
    </lineage>
</organism>
<reference evidence="1" key="1">
    <citation type="journal article" date="2021" name="Proc. Natl. Acad. Sci. U.S.A.">
        <title>A Catalog of Tens of Thousands of Viruses from Human Metagenomes Reveals Hidden Associations with Chronic Diseases.</title>
        <authorList>
            <person name="Tisza M.J."/>
            <person name="Buck C.B."/>
        </authorList>
    </citation>
    <scope>NUCLEOTIDE SEQUENCE</scope>
    <source>
        <strain evidence="1">CtLR131</strain>
    </source>
</reference>
<sequence>MEMEQKRAENIRKQFLDMLDNASNNLYNGNRGRNFEDVNYDKTSEEKYSRDIDYSEYLEFKCDFEEVQSIDVLYSVNEKITALFLKNKRLFFALLEAGCLSDKPFVYIFIIIKN</sequence>
<name>A0A8S5MP62_9CAUD</name>
<proteinExistence type="predicted"/>
<protein>
    <submittedName>
        <fullName evidence="1">Uncharacterized protein</fullName>
    </submittedName>
</protein>
<accession>A0A8S5MP62</accession>